<evidence type="ECO:0000313" key="1">
    <source>
        <dbReference type="EMBL" id="QDY79312.1"/>
    </source>
</evidence>
<name>A0A5B8IL93_9ACTN</name>
<organism evidence="1 2">
    <name type="scientific">Streptomyces qinzhouensis</name>
    <dbReference type="NCBI Taxonomy" id="2599401"/>
    <lineage>
        <taxon>Bacteria</taxon>
        <taxon>Bacillati</taxon>
        <taxon>Actinomycetota</taxon>
        <taxon>Actinomycetes</taxon>
        <taxon>Kitasatosporales</taxon>
        <taxon>Streptomycetaceae</taxon>
        <taxon>Streptomyces</taxon>
    </lineage>
</organism>
<protein>
    <submittedName>
        <fullName evidence="1">Uncharacterized protein</fullName>
    </submittedName>
</protein>
<dbReference type="RefSeq" id="WP_146482604.1">
    <property type="nucleotide sequence ID" value="NZ_CP042266.1"/>
</dbReference>
<reference evidence="1 2" key="1">
    <citation type="submission" date="2019-07" db="EMBL/GenBank/DDBJ databases">
        <authorList>
            <person name="Zhu P."/>
        </authorList>
    </citation>
    <scope>NUCLEOTIDE SEQUENCE [LARGE SCALE GENOMIC DNA]</scope>
    <source>
        <strain evidence="1 2">SSL-25</strain>
    </source>
</reference>
<accession>A0A5B8IL93</accession>
<dbReference type="EMBL" id="CP042266">
    <property type="protein sequence ID" value="QDY79312.1"/>
    <property type="molecule type" value="Genomic_DNA"/>
</dbReference>
<keyword evidence="2" id="KW-1185">Reference proteome</keyword>
<gene>
    <name evidence="1" type="ORF">FQU76_25425</name>
</gene>
<dbReference type="KEGG" id="sqz:FQU76_25425"/>
<evidence type="ECO:0000313" key="2">
    <source>
        <dbReference type="Proteomes" id="UP000320580"/>
    </source>
</evidence>
<dbReference type="OrthoDB" id="4223913at2"/>
<dbReference type="Proteomes" id="UP000320580">
    <property type="component" value="Chromosome"/>
</dbReference>
<sequence length="139" mass="15411">MTAPDEGATLVCGEELVVFEEIRELVIPCFPSEDPARIKARIRCPLSSRHAGRHTGLVWELVKSKPGNVWLTWCRIGSAYEWGMHARSSCPKRHDGGTDCGLYEGHDLGRSYEPTDEQTAFIAAAGAAHFLRRNNAENC</sequence>
<proteinExistence type="predicted"/>
<dbReference type="AlphaFoldDB" id="A0A5B8IL93"/>